<gene>
    <name evidence="2" type="ORF">CIMIT_06470</name>
    <name evidence="3" type="ORF">SAMEA4535761_01354</name>
</gene>
<feature type="transmembrane region" description="Helical" evidence="1">
    <location>
        <begin position="12"/>
        <end position="28"/>
    </location>
</feature>
<accession>A0A076NPC8</accession>
<dbReference type="eggNOG" id="ENOG5030KZS">
    <property type="taxonomic scope" value="Bacteria"/>
</dbReference>
<feature type="transmembrane region" description="Helical" evidence="1">
    <location>
        <begin position="93"/>
        <end position="110"/>
    </location>
</feature>
<reference evidence="2 4" key="1">
    <citation type="submission" date="2014-08" db="EMBL/GenBank/DDBJ databases">
        <title>Complete genome sequence of Corynebacterium imitans DSM 44264, isolated from a five-month-old boy with suspected pharyngeal diphtheria.</title>
        <authorList>
            <person name="Mollmann S."/>
            <person name="Albersmeier A."/>
            <person name="Ruckert C."/>
            <person name="Tauch A."/>
        </authorList>
    </citation>
    <scope>NUCLEOTIDE SEQUENCE [LARGE SCALE GENOMIC DNA]</scope>
    <source>
        <strain evidence="2 4">DSM 44264</strain>
    </source>
</reference>
<dbReference type="HOGENOM" id="CLU_138406_0_0_11"/>
<sequence length="118" mass="12535">MVPIQLRAGGAFITLAAALFLFTVLTLLRGEELFAMTLQTVTVLIAAVIIGAFATVSTSQEGSRTQVGALIVALVLIGLGVALPTYTLFYTQAYWPALWGIGALLCAIVLRRTTPQPR</sequence>
<dbReference type="Proteomes" id="UP000215374">
    <property type="component" value="Chromosome 1"/>
</dbReference>
<reference evidence="3 5" key="2">
    <citation type="submission" date="2017-06" db="EMBL/GenBank/DDBJ databases">
        <authorList>
            <consortium name="Pathogen Informatics"/>
        </authorList>
    </citation>
    <scope>NUCLEOTIDE SEQUENCE [LARGE SCALE GENOMIC DNA]</scope>
    <source>
        <strain evidence="3 5">NCTC13015</strain>
    </source>
</reference>
<name>A0A076NPC8_9CORY</name>
<evidence type="ECO:0000313" key="5">
    <source>
        <dbReference type="Proteomes" id="UP000215374"/>
    </source>
</evidence>
<evidence type="ECO:0000256" key="1">
    <source>
        <dbReference type="SAM" id="Phobius"/>
    </source>
</evidence>
<organism evidence="2 4">
    <name type="scientific">Corynebacterium imitans</name>
    <dbReference type="NCBI Taxonomy" id="156978"/>
    <lineage>
        <taxon>Bacteria</taxon>
        <taxon>Bacillati</taxon>
        <taxon>Actinomycetota</taxon>
        <taxon>Actinomycetes</taxon>
        <taxon>Mycobacteriales</taxon>
        <taxon>Corynebacteriaceae</taxon>
        <taxon>Corynebacterium</taxon>
    </lineage>
</organism>
<dbReference type="RefSeq" id="WP_038590642.1">
    <property type="nucleotide sequence ID" value="NZ_CP009211.1"/>
</dbReference>
<keyword evidence="4" id="KW-1185">Reference proteome</keyword>
<dbReference type="EMBL" id="LT906467">
    <property type="protein sequence ID" value="SNV72641.1"/>
    <property type="molecule type" value="Genomic_DNA"/>
</dbReference>
<dbReference type="EMBL" id="CP009211">
    <property type="protein sequence ID" value="AIJ33585.1"/>
    <property type="molecule type" value="Genomic_DNA"/>
</dbReference>
<evidence type="ECO:0000313" key="3">
    <source>
        <dbReference type="EMBL" id="SNV72641.1"/>
    </source>
</evidence>
<dbReference type="Proteomes" id="UP000028780">
    <property type="component" value="Chromosome"/>
</dbReference>
<feature type="transmembrane region" description="Helical" evidence="1">
    <location>
        <begin position="67"/>
        <end position="87"/>
    </location>
</feature>
<dbReference type="KEGG" id="cii:CIMIT_06470"/>
<dbReference type="OrthoDB" id="4427193at2"/>
<evidence type="ECO:0000313" key="4">
    <source>
        <dbReference type="Proteomes" id="UP000028780"/>
    </source>
</evidence>
<dbReference type="AlphaFoldDB" id="A0A076NPC8"/>
<keyword evidence="1" id="KW-0472">Membrane</keyword>
<evidence type="ECO:0000313" key="2">
    <source>
        <dbReference type="EMBL" id="AIJ33585.1"/>
    </source>
</evidence>
<keyword evidence="1" id="KW-1133">Transmembrane helix</keyword>
<feature type="transmembrane region" description="Helical" evidence="1">
    <location>
        <begin position="34"/>
        <end position="55"/>
    </location>
</feature>
<keyword evidence="1" id="KW-0812">Transmembrane</keyword>
<protein>
    <submittedName>
        <fullName evidence="2 3">Membrane protein</fullName>
    </submittedName>
</protein>
<proteinExistence type="predicted"/>